<organism evidence="1 2">
    <name type="scientific">Epibacterium ulvae</name>
    <dbReference type="NCBI Taxonomy" id="1156985"/>
    <lineage>
        <taxon>Bacteria</taxon>
        <taxon>Pseudomonadati</taxon>
        <taxon>Pseudomonadota</taxon>
        <taxon>Alphaproteobacteria</taxon>
        <taxon>Rhodobacterales</taxon>
        <taxon>Roseobacteraceae</taxon>
        <taxon>Epibacterium</taxon>
    </lineage>
</organism>
<keyword evidence="2" id="KW-1185">Reference proteome</keyword>
<dbReference type="Proteomes" id="UP000198767">
    <property type="component" value="Unassembled WGS sequence"/>
</dbReference>
<reference evidence="1 2" key="1">
    <citation type="submission" date="2016-10" db="EMBL/GenBank/DDBJ databases">
        <authorList>
            <person name="de Groot N.N."/>
        </authorList>
    </citation>
    <scope>NUCLEOTIDE SEQUENCE [LARGE SCALE GENOMIC DNA]</scope>
    <source>
        <strain evidence="1 2">U95</strain>
    </source>
</reference>
<sequence length="64" mass="6919">MFYESPRGLVLTGIFIAVETTETGMANAQIGAFLNEVGLSADAIRYFTFVGSSEELLDIMPEIA</sequence>
<dbReference type="AlphaFoldDB" id="A0A1G5Q6A9"/>
<proteinExistence type="predicted"/>
<gene>
    <name evidence="1" type="ORF">SAMN04488118_10327</name>
</gene>
<evidence type="ECO:0000313" key="2">
    <source>
        <dbReference type="Proteomes" id="UP000198767"/>
    </source>
</evidence>
<protein>
    <submittedName>
        <fullName evidence="1">Uncharacterized protein</fullName>
    </submittedName>
</protein>
<name>A0A1G5Q6A9_9RHOB</name>
<dbReference type="EMBL" id="FMWG01000003">
    <property type="protein sequence ID" value="SCZ57096.1"/>
    <property type="molecule type" value="Genomic_DNA"/>
</dbReference>
<dbReference type="STRING" id="1156985.SAMN04488118_10327"/>
<accession>A0A1G5Q6A9</accession>
<evidence type="ECO:0000313" key="1">
    <source>
        <dbReference type="EMBL" id="SCZ57096.1"/>
    </source>
</evidence>